<organism evidence="2 3">
    <name type="scientific">Aquabacterium olei</name>
    <dbReference type="NCBI Taxonomy" id="1296669"/>
    <lineage>
        <taxon>Bacteria</taxon>
        <taxon>Pseudomonadati</taxon>
        <taxon>Pseudomonadota</taxon>
        <taxon>Betaproteobacteria</taxon>
        <taxon>Burkholderiales</taxon>
        <taxon>Aquabacterium</taxon>
    </lineage>
</organism>
<proteinExistence type="predicted"/>
<feature type="transmembrane region" description="Helical" evidence="1">
    <location>
        <begin position="75"/>
        <end position="95"/>
    </location>
</feature>
<gene>
    <name evidence="2" type="ORF">DEH84_09370</name>
</gene>
<feature type="transmembrane region" description="Helical" evidence="1">
    <location>
        <begin position="362"/>
        <end position="382"/>
    </location>
</feature>
<feature type="transmembrane region" description="Helical" evidence="1">
    <location>
        <begin position="407"/>
        <end position="426"/>
    </location>
</feature>
<accession>A0A2U8FS32</accession>
<feature type="transmembrane region" description="Helical" evidence="1">
    <location>
        <begin position="203"/>
        <end position="232"/>
    </location>
</feature>
<feature type="transmembrane region" description="Helical" evidence="1">
    <location>
        <begin position="26"/>
        <end position="42"/>
    </location>
</feature>
<feature type="transmembrane region" description="Helical" evidence="1">
    <location>
        <begin position="438"/>
        <end position="461"/>
    </location>
</feature>
<feature type="transmembrane region" description="Helical" evidence="1">
    <location>
        <begin position="148"/>
        <end position="171"/>
    </location>
</feature>
<keyword evidence="1" id="KW-0472">Membrane</keyword>
<feature type="transmembrane region" description="Helical" evidence="1">
    <location>
        <begin position="178"/>
        <end position="197"/>
    </location>
</feature>
<evidence type="ECO:0000313" key="2">
    <source>
        <dbReference type="EMBL" id="AWI53618.1"/>
    </source>
</evidence>
<dbReference type="Proteomes" id="UP000244892">
    <property type="component" value="Chromosome"/>
</dbReference>
<feature type="transmembrane region" description="Helical" evidence="1">
    <location>
        <begin position="107"/>
        <end position="128"/>
    </location>
</feature>
<sequence>MQAHPQAPTISPALVTQKAVRRLPRWALWLFCAAYVVPGLLGRDPWKNEDIASFGHMWSLALGQASWLQPNVGGVLPIGGGILPYWLGGASIWALQPWVDPALAARIPFALLLVAILALTWYSTYHLARTDAAQPVPLAFGGEAAPQDYARAVADGALLALIASLGLLQLGHETTPELLQLTGSTLFLYGLAATALSPAKARAATLISLTTMALSGSPAVAVMLGVLGSIVCLRSRTAAVRAHLPWVAAATVLAAALATLLTQQGLSGWAWRVGASPRFGDMLRLIVWFAWPTLPLAALTLWHWRRQLQRRHIAAPLLVALAGFAASVSMGANERALLAALPPLAVLAAFALPILQRSLGAAIDWFSVCFFTLCAGAIWVIYGAMHTGKPAKIAANVAKLVPGYESVFSWVGLVPAVIGTVLWLALVRWRTSRQTHALWKSLVLPAGGVALCWLLFMTLWLPLLDQARSYRLLLNRVASSIPTGSCVYAPGAPVALLTGLEYFGGYAVDGVQRGFKPSVTLCPTLLVRLGGRSTAREYPGWEIAARFNQRTRNSEQIVVYRRAD</sequence>
<keyword evidence="1" id="KW-1133">Transmembrane helix</keyword>
<dbReference type="KEGG" id="aon:DEH84_09370"/>
<dbReference type="OrthoDB" id="8556356at2"/>
<evidence type="ECO:0000313" key="3">
    <source>
        <dbReference type="Proteomes" id="UP000244892"/>
    </source>
</evidence>
<reference evidence="2 3" key="1">
    <citation type="submission" date="2018-05" db="EMBL/GenBank/DDBJ databases">
        <title>complete genome sequence of Aquabacterium olei NBRC 110486.</title>
        <authorList>
            <person name="Tang B."/>
            <person name="Chang J."/>
            <person name="Zhang L."/>
            <person name="Yang H."/>
        </authorList>
    </citation>
    <scope>NUCLEOTIDE SEQUENCE [LARGE SCALE GENOMIC DNA]</scope>
    <source>
        <strain evidence="2 3">NBRC 110486</strain>
    </source>
</reference>
<protein>
    <recommendedName>
        <fullName evidence="4">Glycosyltransferase</fullName>
    </recommendedName>
</protein>
<feature type="transmembrane region" description="Helical" evidence="1">
    <location>
        <begin position="244"/>
        <end position="262"/>
    </location>
</feature>
<dbReference type="AlphaFoldDB" id="A0A2U8FS32"/>
<evidence type="ECO:0000256" key="1">
    <source>
        <dbReference type="SAM" id="Phobius"/>
    </source>
</evidence>
<keyword evidence="3" id="KW-1185">Reference proteome</keyword>
<keyword evidence="1" id="KW-0812">Transmembrane</keyword>
<name>A0A2U8FS32_9BURK</name>
<feature type="transmembrane region" description="Helical" evidence="1">
    <location>
        <begin position="313"/>
        <end position="330"/>
    </location>
</feature>
<dbReference type="RefSeq" id="WP_109036618.1">
    <property type="nucleotide sequence ID" value="NZ_CP029210.1"/>
</dbReference>
<evidence type="ECO:0008006" key="4">
    <source>
        <dbReference type="Google" id="ProtNLM"/>
    </source>
</evidence>
<dbReference type="EMBL" id="CP029210">
    <property type="protein sequence ID" value="AWI53618.1"/>
    <property type="molecule type" value="Genomic_DNA"/>
</dbReference>
<feature type="transmembrane region" description="Helical" evidence="1">
    <location>
        <begin position="282"/>
        <end position="301"/>
    </location>
</feature>
<feature type="transmembrane region" description="Helical" evidence="1">
    <location>
        <begin position="336"/>
        <end position="355"/>
    </location>
</feature>